<keyword evidence="2" id="KW-1185">Reference proteome</keyword>
<evidence type="ECO:0000313" key="1">
    <source>
        <dbReference type="EMBL" id="AZL60551.1"/>
    </source>
</evidence>
<dbReference type="KEGG" id="taw:EI545_18000"/>
<name>A0A3S8UAF3_9RHOB</name>
<dbReference type="Proteomes" id="UP000282002">
    <property type="component" value="Chromosome"/>
</dbReference>
<organism evidence="1 2">
    <name type="scientific">Tabrizicola piscis</name>
    <dbReference type="NCBI Taxonomy" id="2494374"/>
    <lineage>
        <taxon>Bacteria</taxon>
        <taxon>Pseudomonadati</taxon>
        <taxon>Pseudomonadota</taxon>
        <taxon>Alphaproteobacteria</taxon>
        <taxon>Rhodobacterales</taxon>
        <taxon>Paracoccaceae</taxon>
        <taxon>Tabrizicola</taxon>
    </lineage>
</organism>
<gene>
    <name evidence="1" type="ORF">EI545_18000</name>
</gene>
<dbReference type="AlphaFoldDB" id="A0A3S8UAF3"/>
<accession>A0A3S8UAF3</accession>
<proteinExistence type="predicted"/>
<protein>
    <submittedName>
        <fullName evidence="1">Uncharacterized protein</fullName>
    </submittedName>
</protein>
<evidence type="ECO:0000313" key="2">
    <source>
        <dbReference type="Proteomes" id="UP000282002"/>
    </source>
</evidence>
<reference evidence="1 2" key="1">
    <citation type="submission" date="2018-12" db="EMBL/GenBank/DDBJ databases">
        <title>Complete genome sequencing of Tabrizicola sp. K13M18.</title>
        <authorList>
            <person name="Bae J.-W."/>
        </authorList>
    </citation>
    <scope>NUCLEOTIDE SEQUENCE [LARGE SCALE GENOMIC DNA]</scope>
    <source>
        <strain evidence="1 2">K13M18</strain>
    </source>
</reference>
<dbReference type="EMBL" id="CP034328">
    <property type="protein sequence ID" value="AZL60551.1"/>
    <property type="molecule type" value="Genomic_DNA"/>
</dbReference>
<sequence>MGKPGHQPLTIRRHAPCIDLWQVGGGFGGIRASVFGGFLGGFLGGVRPGFRRGFGGRFSGSLWGGFSGSFGLGQRCFRGGGDCGRFRNHGIRGV</sequence>